<dbReference type="Gene3D" id="3.10.196.10">
    <property type="entry name" value="Vitamin B12-dependent methionine synthase, activation domain"/>
    <property type="match status" value="1"/>
</dbReference>
<keyword evidence="1" id="KW-0808">Transferase</keyword>
<evidence type="ECO:0000313" key="3">
    <source>
        <dbReference type="EMBL" id="MBL1101930.1"/>
    </source>
</evidence>
<dbReference type="PROSITE" id="PS50974">
    <property type="entry name" value="ADOMET_ACTIVATION"/>
    <property type="match status" value="1"/>
</dbReference>
<gene>
    <name evidence="3" type="ORF">JK363_35920</name>
</gene>
<proteinExistence type="predicted"/>
<protein>
    <recommendedName>
        <fullName evidence="2">AdoMet activation domain-containing protein</fullName>
    </recommendedName>
</protein>
<accession>A0ABS1NP97</accession>
<keyword evidence="4" id="KW-1185">Reference proteome</keyword>
<organism evidence="3 4">
    <name type="scientific">Streptomyces coffeae</name>
    <dbReference type="NCBI Taxonomy" id="621382"/>
    <lineage>
        <taxon>Bacteria</taxon>
        <taxon>Bacillati</taxon>
        <taxon>Actinomycetota</taxon>
        <taxon>Actinomycetes</taxon>
        <taxon>Kitasatosporales</taxon>
        <taxon>Streptomycetaceae</taxon>
        <taxon>Streptomyces</taxon>
    </lineage>
</organism>
<dbReference type="InterPro" id="IPR004223">
    <property type="entry name" value="VitB12-dep_Met_synth_activ_dom"/>
</dbReference>
<keyword evidence="1" id="KW-0489">Methyltransferase</keyword>
<reference evidence="3 4" key="1">
    <citation type="submission" date="2021-01" db="EMBL/GenBank/DDBJ databases">
        <title>WGS of actinomycetes isolated from Thailand.</title>
        <authorList>
            <person name="Thawai C."/>
        </authorList>
    </citation>
    <scope>NUCLEOTIDE SEQUENCE [LARGE SCALE GENOMIC DNA]</scope>
    <source>
        <strain evidence="3 4">CA1R205</strain>
    </source>
</reference>
<dbReference type="Proteomes" id="UP000634229">
    <property type="component" value="Unassembled WGS sequence"/>
</dbReference>
<dbReference type="InterPro" id="IPR037010">
    <property type="entry name" value="VitB12-dep_Met_synth_activ_sf"/>
</dbReference>
<evidence type="ECO:0000313" key="4">
    <source>
        <dbReference type="Proteomes" id="UP000634229"/>
    </source>
</evidence>
<feature type="non-terminal residue" evidence="3">
    <location>
        <position position="1"/>
    </location>
</feature>
<dbReference type="EMBL" id="JAERRF010000035">
    <property type="protein sequence ID" value="MBL1101930.1"/>
    <property type="molecule type" value="Genomic_DNA"/>
</dbReference>
<sequence>QLLQPERIGVKLSEEFQLHPEQSTDAIVIHHPEATYFNAR</sequence>
<name>A0ABS1NP97_9ACTN</name>
<feature type="domain" description="AdoMet activation" evidence="2">
    <location>
        <begin position="1"/>
        <end position="40"/>
    </location>
</feature>
<evidence type="ECO:0000259" key="2">
    <source>
        <dbReference type="PROSITE" id="PS50974"/>
    </source>
</evidence>
<comment type="caution">
    <text evidence="3">The sequence shown here is derived from an EMBL/GenBank/DDBJ whole genome shotgun (WGS) entry which is preliminary data.</text>
</comment>
<dbReference type="RefSeq" id="WP_201881903.1">
    <property type="nucleotide sequence ID" value="NZ_JAERRF010000035.1"/>
</dbReference>
<evidence type="ECO:0000256" key="1">
    <source>
        <dbReference type="PROSITE-ProRule" id="PRU00346"/>
    </source>
</evidence>
<dbReference type="SUPFAM" id="SSF56507">
    <property type="entry name" value="Methionine synthase activation domain-like"/>
    <property type="match status" value="1"/>
</dbReference>